<comment type="similarity">
    <text evidence="1">Belongs to the virb1 family.</text>
</comment>
<keyword evidence="3" id="KW-0732">Signal</keyword>
<evidence type="ECO:0000259" key="4">
    <source>
        <dbReference type="Pfam" id="PF01464"/>
    </source>
</evidence>
<proteinExistence type="inferred from homology"/>
<name>A0ABV6ILS4_9PROT</name>
<organism evidence="5 6">
    <name type="scientific">Muricoccus vinaceus</name>
    <dbReference type="NCBI Taxonomy" id="424704"/>
    <lineage>
        <taxon>Bacteria</taxon>
        <taxon>Pseudomonadati</taxon>
        <taxon>Pseudomonadota</taxon>
        <taxon>Alphaproteobacteria</taxon>
        <taxon>Acetobacterales</taxon>
        <taxon>Roseomonadaceae</taxon>
        <taxon>Muricoccus</taxon>
    </lineage>
</organism>
<evidence type="ECO:0000256" key="3">
    <source>
        <dbReference type="SAM" id="SignalP"/>
    </source>
</evidence>
<evidence type="ECO:0000256" key="1">
    <source>
        <dbReference type="ARBA" id="ARBA00009387"/>
    </source>
</evidence>
<feature type="domain" description="Transglycosylase SLT" evidence="4">
    <location>
        <begin position="29"/>
        <end position="153"/>
    </location>
</feature>
<dbReference type="EMBL" id="JBHLVZ010000002">
    <property type="protein sequence ID" value="MFC0384386.1"/>
    <property type="molecule type" value="Genomic_DNA"/>
</dbReference>
<comment type="caution">
    <text evidence="5">The sequence shown here is derived from an EMBL/GenBank/DDBJ whole genome shotgun (WGS) entry which is preliminary data.</text>
</comment>
<dbReference type="CDD" id="cd13400">
    <property type="entry name" value="LT_IagB-like"/>
    <property type="match status" value="1"/>
</dbReference>
<evidence type="ECO:0000256" key="2">
    <source>
        <dbReference type="SAM" id="MobiDB-lite"/>
    </source>
</evidence>
<protein>
    <submittedName>
        <fullName evidence="5">Transglycosylase SLT domain-containing protein</fullName>
    </submittedName>
</protein>
<dbReference type="Pfam" id="PF01464">
    <property type="entry name" value="SLT"/>
    <property type="match status" value="1"/>
</dbReference>
<gene>
    <name evidence="5" type="ORF">ACFFIC_02340</name>
</gene>
<dbReference type="InterPro" id="IPR023346">
    <property type="entry name" value="Lysozyme-like_dom_sf"/>
</dbReference>
<dbReference type="SUPFAM" id="SSF53955">
    <property type="entry name" value="Lysozyme-like"/>
    <property type="match status" value="1"/>
</dbReference>
<feature type="chain" id="PRO_5046909284" evidence="3">
    <location>
        <begin position="18"/>
        <end position="257"/>
    </location>
</feature>
<dbReference type="Gene3D" id="1.10.530.10">
    <property type="match status" value="1"/>
</dbReference>
<evidence type="ECO:0000313" key="6">
    <source>
        <dbReference type="Proteomes" id="UP001589789"/>
    </source>
</evidence>
<reference evidence="5 6" key="1">
    <citation type="submission" date="2024-09" db="EMBL/GenBank/DDBJ databases">
        <authorList>
            <person name="Sun Q."/>
            <person name="Mori K."/>
        </authorList>
    </citation>
    <scope>NUCLEOTIDE SEQUENCE [LARGE SCALE GENOMIC DNA]</scope>
    <source>
        <strain evidence="5 6">CCM 7468</strain>
    </source>
</reference>
<sequence length="257" mass="27213">MRLLAFLLTLLPGLALAQPSPTGLCRAAIGAAEREYGLPAGLLAAIGRVESGRRDPGTGEQGPWPWTMNAEGRGQFFSSRAEAIAEVRQLRAGGMRLIDVGCMQINLHHHPGAFASLEEAFDPLANARYAARFLKTLQANSGDWMTAAGHYHSQTPSRAEAYRAQVALRWPEEQRAGAAPAWQPGWSSQQPRPAAPMAGMTGLSIRAAPPPAVLRLAGAAAPEGGRGRDLDAYRAMAIPLATRAAPMMPRGLPGGRG</sequence>
<dbReference type="RefSeq" id="WP_377048441.1">
    <property type="nucleotide sequence ID" value="NZ_JBHLVZ010000002.1"/>
</dbReference>
<keyword evidence="6" id="KW-1185">Reference proteome</keyword>
<feature type="signal peptide" evidence="3">
    <location>
        <begin position="1"/>
        <end position="17"/>
    </location>
</feature>
<dbReference type="Proteomes" id="UP001589789">
    <property type="component" value="Unassembled WGS sequence"/>
</dbReference>
<accession>A0ABV6ILS4</accession>
<dbReference type="InterPro" id="IPR008258">
    <property type="entry name" value="Transglycosylase_SLT_dom_1"/>
</dbReference>
<feature type="region of interest" description="Disordered" evidence="2">
    <location>
        <begin position="177"/>
        <end position="198"/>
    </location>
</feature>
<evidence type="ECO:0000313" key="5">
    <source>
        <dbReference type="EMBL" id="MFC0384386.1"/>
    </source>
</evidence>